<dbReference type="GO" id="GO:0016829">
    <property type="term" value="F:lyase activity"/>
    <property type="evidence" value="ECO:0007669"/>
    <property type="project" value="UniProtKB-KW"/>
</dbReference>
<dbReference type="Proteomes" id="UP000078286">
    <property type="component" value="Unassembled WGS sequence"/>
</dbReference>
<dbReference type="SMART" id="SM00267">
    <property type="entry name" value="GGDEF"/>
    <property type="match status" value="1"/>
</dbReference>
<dbReference type="CDD" id="cd01949">
    <property type="entry name" value="GGDEF"/>
    <property type="match status" value="1"/>
</dbReference>
<accession>A0A1B7HPI4</accession>
<keyword evidence="9" id="KW-1185">Reference proteome</keyword>
<evidence type="ECO:0000256" key="2">
    <source>
        <dbReference type="ARBA" id="ARBA00004665"/>
    </source>
</evidence>
<name>A0A1B7HPI4_9ENTR</name>
<evidence type="ECO:0000259" key="7">
    <source>
        <dbReference type="PROSITE" id="PS50887"/>
    </source>
</evidence>
<dbReference type="FunFam" id="3.30.70.270:FF:000001">
    <property type="entry name" value="Diguanylate cyclase domain protein"/>
    <property type="match status" value="1"/>
</dbReference>
<dbReference type="InterPro" id="IPR043128">
    <property type="entry name" value="Rev_trsase/Diguanyl_cyclase"/>
</dbReference>
<keyword evidence="4" id="KW-0547">Nucleotide-binding</keyword>
<evidence type="ECO:0000256" key="4">
    <source>
        <dbReference type="ARBA" id="ARBA00023134"/>
    </source>
</evidence>
<keyword evidence="6" id="KW-0812">Transmembrane</keyword>
<feature type="transmembrane region" description="Helical" evidence="6">
    <location>
        <begin position="124"/>
        <end position="145"/>
    </location>
</feature>
<dbReference type="Pfam" id="PF00990">
    <property type="entry name" value="GGDEF"/>
    <property type="match status" value="1"/>
</dbReference>
<dbReference type="PANTHER" id="PTHR45138">
    <property type="entry name" value="REGULATORY COMPONENTS OF SENSORY TRANSDUCTION SYSTEM"/>
    <property type="match status" value="1"/>
</dbReference>
<proteinExistence type="predicted"/>
<comment type="pathway">
    <text evidence="2">Purine metabolism; 3',5'-cyclic di-GMP biosynthesis.</text>
</comment>
<dbReference type="PROSITE" id="PS50887">
    <property type="entry name" value="GGDEF"/>
    <property type="match status" value="1"/>
</dbReference>
<evidence type="ECO:0000256" key="5">
    <source>
        <dbReference type="ARBA" id="ARBA00034247"/>
    </source>
</evidence>
<sequence length="479" mass="54256">MILTLKNFFYKFYPMITLFIVTTLTTVIGIIERVHGPFSLVWLTNAITIGVLLRFYENVNWRHYLICCAGMVLPDLLIGTNLNQVLLMTTANIITISIGYITLQRFAMRTEEGEWLGSLHSVPQWLLLCQPALIIGSLVGSLALFTLYDNAFLQTAFYWYLNESLDFIVFLPVILAAPRILKSFDKDLLDVFLHIIPSILLLFAFIFIKDKIYFLMASILIIPTIIWLALSGNLFLTTFGISMNGAFFFMWIIHSTHGYLHFSENIYISAVRTIVAVLALCALTIAVAISERDKLFSKLSQLANHDDLTGILNRRAFTKAAEALTSSLKKGDICSMVLIDIDFFKKINDVWGHQKGDKVLVAFCKRLKQVIPDSQLFGRVGGEEFALLLAKTPEINHQELTATIVNELSENPLTIDNEPFPLTISAGMVTWSEGQKYETLFKYADLALYQAKNNGRNQWQEYLSCQKMNPKPNFTPSLL</sequence>
<keyword evidence="4" id="KW-0342">GTP-binding</keyword>
<protein>
    <recommendedName>
        <fullName evidence="3">diguanylate cyclase</fullName>
        <ecNumber evidence="3">2.7.7.65</ecNumber>
    </recommendedName>
</protein>
<dbReference type="PATRIC" id="fig|1354255.3.peg.2122"/>
<keyword evidence="8" id="KW-0456">Lyase</keyword>
<dbReference type="InterPro" id="IPR029787">
    <property type="entry name" value="Nucleotide_cyclase"/>
</dbReference>
<dbReference type="RefSeq" id="WP_034458546.1">
    <property type="nucleotide sequence ID" value="NZ_LXEO01000025.1"/>
</dbReference>
<dbReference type="EMBL" id="LXEO01000025">
    <property type="protein sequence ID" value="OAT17555.1"/>
    <property type="molecule type" value="Genomic_DNA"/>
</dbReference>
<dbReference type="AlphaFoldDB" id="A0A1B7HPI4"/>
<dbReference type="GO" id="GO:0052621">
    <property type="term" value="F:diguanylate cyclase activity"/>
    <property type="evidence" value="ECO:0007669"/>
    <property type="project" value="UniProtKB-EC"/>
</dbReference>
<feature type="transmembrane region" description="Helical" evidence="6">
    <location>
        <begin position="12"/>
        <end position="31"/>
    </location>
</feature>
<dbReference type="InterPro" id="IPR050469">
    <property type="entry name" value="Diguanylate_Cyclase"/>
</dbReference>
<dbReference type="NCBIfam" id="TIGR00254">
    <property type="entry name" value="GGDEF"/>
    <property type="match status" value="1"/>
</dbReference>
<gene>
    <name evidence="8" type="ORF">M979_2049</name>
</gene>
<dbReference type="InterPro" id="IPR000160">
    <property type="entry name" value="GGDEF_dom"/>
</dbReference>
<feature type="transmembrane region" description="Helical" evidence="6">
    <location>
        <begin position="212"/>
        <end position="230"/>
    </location>
</feature>
<evidence type="ECO:0000313" key="8">
    <source>
        <dbReference type="EMBL" id="OAT17555.1"/>
    </source>
</evidence>
<keyword evidence="6" id="KW-0472">Membrane</keyword>
<feature type="transmembrane region" description="Helical" evidence="6">
    <location>
        <begin position="188"/>
        <end position="206"/>
    </location>
</feature>
<comment type="caution">
    <text evidence="8">The sequence shown here is derived from an EMBL/GenBank/DDBJ whole genome shotgun (WGS) entry which is preliminary data.</text>
</comment>
<evidence type="ECO:0000256" key="6">
    <source>
        <dbReference type="SAM" id="Phobius"/>
    </source>
</evidence>
<feature type="domain" description="GGDEF" evidence="7">
    <location>
        <begin position="332"/>
        <end position="464"/>
    </location>
</feature>
<dbReference type="PANTHER" id="PTHR45138:SF9">
    <property type="entry name" value="DIGUANYLATE CYCLASE DGCM-RELATED"/>
    <property type="match status" value="1"/>
</dbReference>
<dbReference type="SUPFAM" id="SSF55073">
    <property type="entry name" value="Nucleotide cyclase"/>
    <property type="match status" value="1"/>
</dbReference>
<dbReference type="EC" id="2.7.7.65" evidence="3"/>
<evidence type="ECO:0000256" key="3">
    <source>
        <dbReference type="ARBA" id="ARBA00012528"/>
    </source>
</evidence>
<comment type="catalytic activity">
    <reaction evidence="5">
        <text>2 GTP = 3',3'-c-di-GMP + 2 diphosphate</text>
        <dbReference type="Rhea" id="RHEA:24898"/>
        <dbReference type="ChEBI" id="CHEBI:33019"/>
        <dbReference type="ChEBI" id="CHEBI:37565"/>
        <dbReference type="ChEBI" id="CHEBI:58805"/>
        <dbReference type="EC" id="2.7.7.65"/>
    </reaction>
</comment>
<dbReference type="Gene3D" id="3.30.70.270">
    <property type="match status" value="1"/>
</dbReference>
<feature type="transmembrane region" description="Helical" evidence="6">
    <location>
        <begin position="157"/>
        <end position="176"/>
    </location>
</feature>
<comment type="cofactor">
    <cofactor evidence="1">
        <name>Mg(2+)</name>
        <dbReference type="ChEBI" id="CHEBI:18420"/>
    </cofactor>
</comment>
<reference evidence="8 9" key="1">
    <citation type="submission" date="2016-04" db="EMBL/GenBank/DDBJ databases">
        <title>ATOL: Assembling a taxonomically balanced genome-scale reconstruction of the evolutionary history of the Enterobacteriaceae.</title>
        <authorList>
            <person name="Plunkett G.III."/>
            <person name="Neeno-Eckwall E.C."/>
            <person name="Glasner J.D."/>
            <person name="Perna N.T."/>
        </authorList>
    </citation>
    <scope>NUCLEOTIDE SEQUENCE [LARGE SCALE GENOMIC DNA]</scope>
    <source>
        <strain evidence="8 9">ATCC 51607</strain>
    </source>
</reference>
<evidence type="ECO:0000313" key="9">
    <source>
        <dbReference type="Proteomes" id="UP000078286"/>
    </source>
</evidence>
<evidence type="ECO:0000256" key="1">
    <source>
        <dbReference type="ARBA" id="ARBA00001946"/>
    </source>
</evidence>
<feature type="transmembrane region" description="Helical" evidence="6">
    <location>
        <begin position="37"/>
        <end position="56"/>
    </location>
</feature>
<keyword evidence="6" id="KW-1133">Transmembrane helix</keyword>
<dbReference type="GO" id="GO:0005525">
    <property type="term" value="F:GTP binding"/>
    <property type="evidence" value="ECO:0007669"/>
    <property type="project" value="UniProtKB-KW"/>
</dbReference>
<feature type="transmembrane region" description="Helical" evidence="6">
    <location>
        <begin position="235"/>
        <end position="254"/>
    </location>
</feature>
<feature type="transmembrane region" description="Helical" evidence="6">
    <location>
        <begin position="266"/>
        <end position="289"/>
    </location>
</feature>
<feature type="transmembrane region" description="Helical" evidence="6">
    <location>
        <begin position="85"/>
        <end position="103"/>
    </location>
</feature>
<organism evidence="8 9">
    <name type="scientific">Buttiauxella noackiae ATCC 51607</name>
    <dbReference type="NCBI Taxonomy" id="1354255"/>
    <lineage>
        <taxon>Bacteria</taxon>
        <taxon>Pseudomonadati</taxon>
        <taxon>Pseudomonadota</taxon>
        <taxon>Gammaproteobacteria</taxon>
        <taxon>Enterobacterales</taxon>
        <taxon>Enterobacteriaceae</taxon>
        <taxon>Buttiauxella</taxon>
    </lineage>
</organism>